<dbReference type="InterPro" id="IPR036365">
    <property type="entry name" value="PGBD-like_sf"/>
</dbReference>
<dbReference type="Gene3D" id="1.10.101.10">
    <property type="entry name" value="PGBD-like superfamily/PGBD"/>
    <property type="match status" value="1"/>
</dbReference>
<dbReference type="Pfam" id="PF13401">
    <property type="entry name" value="AAA_22"/>
    <property type="match status" value="1"/>
</dbReference>
<evidence type="ECO:0000256" key="1">
    <source>
        <dbReference type="SAM" id="MobiDB-lite"/>
    </source>
</evidence>
<sequence length="507" mass="57006">MPSDIFQAIGLKGNPFSPATSTKGYFHTQATQRILEEIHFGVSQRRGFLLLIGEVGVGKTSLLLQLLERIHSSPEDKLRSAWVFNSMMDRMELMKTIIRDYGLTPAKNATFSELLSQLHQFFLEVNSNGGNCAIIIDEAHNFDIHTLESLRLLSNLESDEKKLVQILLSGQPELQVRLNCNELRQLRSRIAISNTLPALSRDEVKRYVDFKLSSTSSQLYLPSSSCRLLHRSTRGNVRLINLIMERSLHAMYALDQTTINPGIVHAAIQEVGTFQQDIRQNYSFKKKILCAALILALVLPAAYLVKQQAGSPIIQGQDSAPQQQTGSGNAGTQAGEGMRTVEHDTVLQIVPDASVTREKLHSFLEPFDQENLAEVMLQALWVNSPEVLHDKLPDDLLLAGVHDLPDNNGLKFSAFPWKEYTGQSPKWIVLWRPEVIVQEFYPDLRSQEIQKIQERLSDLGYYRNITDGYLGSATWHALMDFQAAYDLETSGTPTPETIFWLFSGADP</sequence>
<dbReference type="InterPro" id="IPR052026">
    <property type="entry name" value="ExeA_AAA_ATPase_DNA-bind"/>
</dbReference>
<evidence type="ECO:0000259" key="2">
    <source>
        <dbReference type="SMART" id="SM00382"/>
    </source>
</evidence>
<dbReference type="OrthoDB" id="9779230at2"/>
<feature type="compositionally biased region" description="Polar residues" evidence="1">
    <location>
        <begin position="314"/>
        <end position="332"/>
    </location>
</feature>
<feature type="region of interest" description="Disordered" evidence="1">
    <location>
        <begin position="314"/>
        <end position="336"/>
    </location>
</feature>
<reference evidence="3" key="1">
    <citation type="submission" date="2010-05" db="EMBL/GenBank/DDBJ databases">
        <title>The draft genome of Desulfonatronospira thiodismutans ASO3-1.</title>
        <authorList>
            <consortium name="US DOE Joint Genome Institute (JGI-PGF)"/>
            <person name="Lucas S."/>
            <person name="Copeland A."/>
            <person name="Lapidus A."/>
            <person name="Cheng J.-F."/>
            <person name="Bruce D."/>
            <person name="Goodwin L."/>
            <person name="Pitluck S."/>
            <person name="Chertkov O."/>
            <person name="Brettin T."/>
            <person name="Detter J.C."/>
            <person name="Han C."/>
            <person name="Land M.L."/>
            <person name="Hauser L."/>
            <person name="Kyrpides N."/>
            <person name="Mikhailova N."/>
            <person name="Muyzer G."/>
            <person name="Woyke T."/>
        </authorList>
    </citation>
    <scope>NUCLEOTIDE SEQUENCE [LARGE SCALE GENOMIC DNA]</scope>
    <source>
        <strain evidence="3">ASO3-1</strain>
    </source>
</reference>
<dbReference type="SUPFAM" id="SSF52540">
    <property type="entry name" value="P-loop containing nucleoside triphosphate hydrolases"/>
    <property type="match status" value="1"/>
</dbReference>
<gene>
    <name evidence="3" type="ORF">Dthio_PD2665</name>
</gene>
<accession>D6SKP3</accession>
<dbReference type="PANTHER" id="PTHR35894">
    <property type="entry name" value="GENERAL SECRETION PATHWAY PROTEIN A-RELATED"/>
    <property type="match status" value="1"/>
</dbReference>
<dbReference type="InterPro" id="IPR003593">
    <property type="entry name" value="AAA+_ATPase"/>
</dbReference>
<feature type="domain" description="AAA+ ATPase" evidence="2">
    <location>
        <begin position="45"/>
        <end position="214"/>
    </location>
</feature>
<dbReference type="RefSeq" id="WP_008868387.1">
    <property type="nucleotide sequence ID" value="NZ_ACJN02000001.1"/>
</dbReference>
<dbReference type="SUPFAM" id="SSF47090">
    <property type="entry name" value="PGBD-like"/>
    <property type="match status" value="1"/>
</dbReference>
<dbReference type="EMBL" id="ACJN02000001">
    <property type="protein sequence ID" value="EFI35254.1"/>
    <property type="molecule type" value="Genomic_DNA"/>
</dbReference>
<dbReference type="SMART" id="SM00382">
    <property type="entry name" value="AAA"/>
    <property type="match status" value="1"/>
</dbReference>
<proteinExistence type="predicted"/>
<dbReference type="InterPro" id="IPR002477">
    <property type="entry name" value="Peptidoglycan-bd-like"/>
</dbReference>
<dbReference type="PANTHER" id="PTHR35894:SF5">
    <property type="entry name" value="MU-LIKE PROPHAGE FLUMU DNA TRANSPOSITION PROTEIN B"/>
    <property type="match status" value="1"/>
</dbReference>
<dbReference type="eggNOG" id="COG3267">
    <property type="taxonomic scope" value="Bacteria"/>
</dbReference>
<dbReference type="Gene3D" id="3.40.50.300">
    <property type="entry name" value="P-loop containing nucleotide triphosphate hydrolases"/>
    <property type="match status" value="1"/>
</dbReference>
<keyword evidence="4" id="KW-1185">Reference proteome</keyword>
<organism evidence="3 4">
    <name type="scientific">Desulfonatronospira thiodismutans ASO3-1</name>
    <dbReference type="NCBI Taxonomy" id="555779"/>
    <lineage>
        <taxon>Bacteria</taxon>
        <taxon>Pseudomonadati</taxon>
        <taxon>Thermodesulfobacteriota</taxon>
        <taxon>Desulfovibrionia</taxon>
        <taxon>Desulfovibrionales</taxon>
        <taxon>Desulfonatronovibrionaceae</taxon>
        <taxon>Desulfonatronospira</taxon>
    </lineage>
</organism>
<protein>
    <submittedName>
        <fullName evidence="3">Peptidoglycan-binding domain 1 protein</fullName>
    </submittedName>
</protein>
<dbReference type="Pfam" id="PF01471">
    <property type="entry name" value="PG_binding_1"/>
    <property type="match status" value="1"/>
</dbReference>
<dbReference type="InterPro" id="IPR027417">
    <property type="entry name" value="P-loop_NTPase"/>
</dbReference>
<dbReference type="AlphaFoldDB" id="D6SKP3"/>
<dbReference type="GO" id="GO:0016887">
    <property type="term" value="F:ATP hydrolysis activity"/>
    <property type="evidence" value="ECO:0007669"/>
    <property type="project" value="InterPro"/>
</dbReference>
<dbReference type="InterPro" id="IPR049945">
    <property type="entry name" value="AAA_22"/>
</dbReference>
<dbReference type="InterPro" id="IPR036366">
    <property type="entry name" value="PGBDSf"/>
</dbReference>
<evidence type="ECO:0000313" key="3">
    <source>
        <dbReference type="EMBL" id="EFI35254.1"/>
    </source>
</evidence>
<name>D6SKP3_9BACT</name>
<evidence type="ECO:0000313" key="4">
    <source>
        <dbReference type="Proteomes" id="UP000005496"/>
    </source>
</evidence>
<comment type="caution">
    <text evidence="3">The sequence shown here is derived from an EMBL/GenBank/DDBJ whole genome shotgun (WGS) entry which is preliminary data.</text>
</comment>
<dbReference type="Proteomes" id="UP000005496">
    <property type="component" value="Unassembled WGS sequence"/>
</dbReference>